<sequence>MHSRKISKVGEIPALIRQLRKTCELLVLLFGFEEEFAEDIGNDLPKAVIDASQCVVSLASFDGGKRFFACSGILIGCHESTTRVLTSASLVTTSDTNDIAGNLEIQVYLQDNQNTIGTLHWYNLEYNIAVVSFANLHCDESAKFNNEVQIKPHRDVVVAIGSIWKTGKLMATRGVVTRRKTKLDCEELKISTCKITKAGIGGPLIDLNGNFIGMNFYDKEQTPYLPSNIILRLLSQYDAEGTVVDEVIAHEVMKDDVIADEVIDSTERNRWPLPKPCWHYPSSVVREYKSYKRKH</sequence>
<gene>
    <name evidence="1" type="ORF">EJB05_11006</name>
</gene>
<organism evidence="1 2">
    <name type="scientific">Eragrostis curvula</name>
    <name type="common">weeping love grass</name>
    <dbReference type="NCBI Taxonomy" id="38414"/>
    <lineage>
        <taxon>Eukaryota</taxon>
        <taxon>Viridiplantae</taxon>
        <taxon>Streptophyta</taxon>
        <taxon>Embryophyta</taxon>
        <taxon>Tracheophyta</taxon>
        <taxon>Spermatophyta</taxon>
        <taxon>Magnoliopsida</taxon>
        <taxon>Liliopsida</taxon>
        <taxon>Poales</taxon>
        <taxon>Poaceae</taxon>
        <taxon>PACMAD clade</taxon>
        <taxon>Chloridoideae</taxon>
        <taxon>Eragrostideae</taxon>
        <taxon>Eragrostidinae</taxon>
        <taxon>Eragrostis</taxon>
    </lineage>
</organism>
<dbReference type="Proteomes" id="UP000324897">
    <property type="component" value="Chromosome 4"/>
</dbReference>
<evidence type="ECO:0008006" key="3">
    <source>
        <dbReference type="Google" id="ProtNLM"/>
    </source>
</evidence>
<dbReference type="EMBL" id="RWGY01000007">
    <property type="protein sequence ID" value="TVU37678.1"/>
    <property type="molecule type" value="Genomic_DNA"/>
</dbReference>
<evidence type="ECO:0000313" key="1">
    <source>
        <dbReference type="EMBL" id="TVU37678.1"/>
    </source>
</evidence>
<comment type="caution">
    <text evidence="1">The sequence shown here is derived from an EMBL/GenBank/DDBJ whole genome shotgun (WGS) entry which is preliminary data.</text>
</comment>
<reference evidence="1 2" key="1">
    <citation type="journal article" date="2019" name="Sci. Rep.">
        <title>A high-quality genome of Eragrostis curvula grass provides insights into Poaceae evolution and supports new strategies to enhance forage quality.</title>
        <authorList>
            <person name="Carballo J."/>
            <person name="Santos B.A.C.M."/>
            <person name="Zappacosta D."/>
            <person name="Garbus I."/>
            <person name="Selva J.P."/>
            <person name="Gallo C.A."/>
            <person name="Diaz A."/>
            <person name="Albertini E."/>
            <person name="Caccamo M."/>
            <person name="Echenique V."/>
        </authorList>
    </citation>
    <scope>NUCLEOTIDE SEQUENCE [LARGE SCALE GENOMIC DNA]</scope>
    <source>
        <strain evidence="2">cv. Victoria</strain>
        <tissue evidence="1">Leaf</tissue>
    </source>
</reference>
<protein>
    <recommendedName>
        <fullName evidence="3">Protease Do-like PDZ domain-containing protein</fullName>
    </recommendedName>
</protein>
<evidence type="ECO:0000313" key="2">
    <source>
        <dbReference type="Proteomes" id="UP000324897"/>
    </source>
</evidence>
<keyword evidence="2" id="KW-1185">Reference proteome</keyword>
<dbReference type="SUPFAM" id="SSF50494">
    <property type="entry name" value="Trypsin-like serine proteases"/>
    <property type="match status" value="1"/>
</dbReference>
<dbReference type="Gene3D" id="2.40.10.120">
    <property type="match status" value="1"/>
</dbReference>
<dbReference type="Gramene" id="TVU37678">
    <property type="protein sequence ID" value="TVU37678"/>
    <property type="gene ID" value="EJB05_11006"/>
</dbReference>
<dbReference type="InterPro" id="IPR009003">
    <property type="entry name" value="Peptidase_S1_PA"/>
</dbReference>
<proteinExistence type="predicted"/>
<dbReference type="Pfam" id="PF13365">
    <property type="entry name" value="Trypsin_2"/>
    <property type="match status" value="1"/>
</dbReference>
<dbReference type="PANTHER" id="PTHR18868">
    <property type="entry name" value="OS07G0665300 PROTEIN-RELATED"/>
    <property type="match status" value="1"/>
</dbReference>
<dbReference type="AlphaFoldDB" id="A0A5J9VPH6"/>
<feature type="non-terminal residue" evidence="1">
    <location>
        <position position="1"/>
    </location>
</feature>
<name>A0A5J9VPH6_9POAL</name>
<dbReference type="OrthoDB" id="678328at2759"/>
<accession>A0A5J9VPH6</accession>
<dbReference type="PANTHER" id="PTHR18868:SF37">
    <property type="entry name" value="OS07G0665300 PROTEIN"/>
    <property type="match status" value="1"/>
</dbReference>